<dbReference type="EMBL" id="JAYKLX010000009">
    <property type="protein sequence ID" value="MEB3347389.1"/>
    <property type="molecule type" value="Genomic_DNA"/>
</dbReference>
<dbReference type="Proteomes" id="UP001327027">
    <property type="component" value="Unassembled WGS sequence"/>
</dbReference>
<comment type="caution">
    <text evidence="3">The sequence shown here is derived from an EMBL/GenBank/DDBJ whole genome shotgun (WGS) entry which is preliminary data.</text>
</comment>
<proteinExistence type="predicted"/>
<evidence type="ECO:0000313" key="4">
    <source>
        <dbReference type="Proteomes" id="UP001327027"/>
    </source>
</evidence>
<keyword evidence="1" id="KW-0677">Repeat</keyword>
<dbReference type="Pfam" id="PF02494">
    <property type="entry name" value="HYR"/>
    <property type="match status" value="1"/>
</dbReference>
<sequence length="131" mass="14080">TYAFGIGVTTVTWIVSDGVGNTASCEQTVTVKATGNCSSKLLTDFNSGFSPNGDGIADTLVIEGLEDYKNNVVKIYDLSQRLLFSAHYGGPGDGWDGTHKGSRVPVGSYVCVIDYNEPELGHQTKMIYVNY</sequence>
<protein>
    <submittedName>
        <fullName evidence="3">Gliding motility-associated C-terminal domain-containing protein</fullName>
    </submittedName>
</protein>
<dbReference type="InterPro" id="IPR003410">
    <property type="entry name" value="HYR_dom"/>
</dbReference>
<evidence type="ECO:0000313" key="3">
    <source>
        <dbReference type="EMBL" id="MEB3347389.1"/>
    </source>
</evidence>
<reference evidence="3 4" key="1">
    <citation type="journal article" date="2013" name="Int. J. Syst. Evol. Microbiol.">
        <title>Aquimarina gracilis sp. nov., isolated from the gut microflora of a mussel, Mytilus coruscus, and emended description of Aquimarina spongiae.</title>
        <authorList>
            <person name="Park S.C."/>
            <person name="Choe H.N."/>
            <person name="Baik K.S."/>
            <person name="Seong C.N."/>
        </authorList>
    </citation>
    <scope>NUCLEOTIDE SEQUENCE [LARGE SCALE GENOMIC DNA]</scope>
    <source>
        <strain evidence="3 4">PSC32</strain>
    </source>
</reference>
<organism evidence="3 4">
    <name type="scientific">Aquimarina gracilis</name>
    <dbReference type="NCBI Taxonomy" id="874422"/>
    <lineage>
        <taxon>Bacteria</taxon>
        <taxon>Pseudomonadati</taxon>
        <taxon>Bacteroidota</taxon>
        <taxon>Flavobacteriia</taxon>
        <taxon>Flavobacteriales</taxon>
        <taxon>Flavobacteriaceae</taxon>
        <taxon>Aquimarina</taxon>
    </lineage>
</organism>
<gene>
    <name evidence="3" type="ORF">U6A24_18080</name>
</gene>
<dbReference type="InterPro" id="IPR026341">
    <property type="entry name" value="T9SS_type_B"/>
</dbReference>
<dbReference type="Pfam" id="PF13585">
    <property type="entry name" value="CHU_C"/>
    <property type="match status" value="1"/>
</dbReference>
<dbReference type="NCBIfam" id="TIGR04131">
    <property type="entry name" value="Bac_Flav_CTERM"/>
    <property type="match status" value="1"/>
</dbReference>
<evidence type="ECO:0000259" key="2">
    <source>
        <dbReference type="PROSITE" id="PS50825"/>
    </source>
</evidence>
<feature type="non-terminal residue" evidence="3">
    <location>
        <position position="1"/>
    </location>
</feature>
<evidence type="ECO:0000256" key="1">
    <source>
        <dbReference type="ARBA" id="ARBA00022737"/>
    </source>
</evidence>
<dbReference type="PROSITE" id="PS50825">
    <property type="entry name" value="HYR"/>
    <property type="match status" value="1"/>
</dbReference>
<accession>A0ABU5ZZR4</accession>
<keyword evidence="4" id="KW-1185">Reference proteome</keyword>
<name>A0ABU5ZZR4_9FLAO</name>
<dbReference type="RefSeq" id="WP_324181416.1">
    <property type="nucleotide sequence ID" value="NZ_JAYKLX010000009.1"/>
</dbReference>
<feature type="domain" description="HYR" evidence="2">
    <location>
        <begin position="1"/>
        <end position="33"/>
    </location>
</feature>